<protein>
    <submittedName>
        <fullName evidence="1">Uncharacterized protein</fullName>
    </submittedName>
</protein>
<name>A0ACC2IWW7_9PEZI</name>
<comment type="caution">
    <text evidence="1">The sequence shown here is derived from an EMBL/GenBank/DDBJ whole genome shotgun (WGS) entry which is preliminary data.</text>
</comment>
<proteinExistence type="predicted"/>
<sequence>MSDGQPISDSLSKKRARDRRAQHNLRKKREALIHTLEQRIADLENELESLRQGCYNLRCENEILKSRQALVRRLVTSWTDHMPSSHIPVAVSGDSMVNVLLEPAEAVPSQAPMSAAEIIVQSPVIVPAAPEALESATRPQRKTMEDLTSPPWNITPFHLDTDLIWSDLFCIANPELVHESPEAPRPLELLFGSKTNMLAHAVCHATRQWRCRDPERLAAGWITYHLIKWMTQPSERRFSLLPEFQRPVGEQLCTPHPYFVDCVVWPRLRTNIIKTQHIYDPRDVMGMLSCCMKVRWPWNETFLEPGDDGEFVFKASFRETFMKLEGWGMTKEFLDRFPLLAQDLDVSSILFNFT</sequence>
<organism evidence="1 2">
    <name type="scientific">Nemania bipapillata</name>
    <dbReference type="NCBI Taxonomy" id="110536"/>
    <lineage>
        <taxon>Eukaryota</taxon>
        <taxon>Fungi</taxon>
        <taxon>Dikarya</taxon>
        <taxon>Ascomycota</taxon>
        <taxon>Pezizomycotina</taxon>
        <taxon>Sordariomycetes</taxon>
        <taxon>Xylariomycetidae</taxon>
        <taxon>Xylariales</taxon>
        <taxon>Xylariaceae</taxon>
        <taxon>Nemania</taxon>
    </lineage>
</organism>
<gene>
    <name evidence="1" type="ORF">ONZ43_g3394</name>
</gene>
<dbReference type="Proteomes" id="UP001153334">
    <property type="component" value="Unassembled WGS sequence"/>
</dbReference>
<accession>A0ACC2IWW7</accession>
<keyword evidence="2" id="KW-1185">Reference proteome</keyword>
<reference evidence="1" key="1">
    <citation type="submission" date="2022-11" db="EMBL/GenBank/DDBJ databases">
        <title>Genome Sequence of Nemania bipapillata.</title>
        <authorList>
            <person name="Buettner E."/>
        </authorList>
    </citation>
    <scope>NUCLEOTIDE SEQUENCE</scope>
    <source>
        <strain evidence="1">CP14</strain>
    </source>
</reference>
<evidence type="ECO:0000313" key="1">
    <source>
        <dbReference type="EMBL" id="KAJ8119721.1"/>
    </source>
</evidence>
<evidence type="ECO:0000313" key="2">
    <source>
        <dbReference type="Proteomes" id="UP001153334"/>
    </source>
</evidence>
<dbReference type="EMBL" id="JAPESX010000782">
    <property type="protein sequence ID" value="KAJ8119721.1"/>
    <property type="molecule type" value="Genomic_DNA"/>
</dbReference>